<dbReference type="GO" id="GO:0005737">
    <property type="term" value="C:cytoplasm"/>
    <property type="evidence" value="ECO:0007669"/>
    <property type="project" value="TreeGrafter"/>
</dbReference>
<dbReference type="SUPFAM" id="SSF51735">
    <property type="entry name" value="NAD(P)-binding Rossmann-fold domains"/>
    <property type="match status" value="1"/>
</dbReference>
<dbReference type="PANTHER" id="PTHR43544:SF32">
    <property type="entry name" value="CHAIN DEHYDROGENASE, PUTATIVE (AFU_ORTHOLOGUE AFUA_5G01530)-RELATED"/>
    <property type="match status" value="1"/>
</dbReference>
<evidence type="ECO:0000256" key="2">
    <source>
        <dbReference type="SAM" id="Coils"/>
    </source>
</evidence>
<dbReference type="Pfam" id="PF00106">
    <property type="entry name" value="adh_short"/>
    <property type="match status" value="1"/>
</dbReference>
<dbReference type="InterPro" id="IPR036291">
    <property type="entry name" value="NAD(P)-bd_dom_sf"/>
</dbReference>
<keyword evidence="4" id="KW-1185">Reference proteome</keyword>
<evidence type="ECO:0000313" key="4">
    <source>
        <dbReference type="Proteomes" id="UP000243797"/>
    </source>
</evidence>
<dbReference type="Gene3D" id="3.40.50.720">
    <property type="entry name" value="NAD(P)-binding Rossmann-like Domain"/>
    <property type="match status" value="1"/>
</dbReference>
<comment type="caution">
    <text evidence="3">The sequence shown here is derived from an EMBL/GenBank/DDBJ whole genome shotgun (WGS) entry which is preliminary data.</text>
</comment>
<dbReference type="EMBL" id="NKHZ01000086">
    <property type="protein sequence ID" value="PNS14547.1"/>
    <property type="molecule type" value="Genomic_DNA"/>
</dbReference>
<dbReference type="STRING" id="2082308.A0A2K1QHB8"/>
<gene>
    <name evidence="3" type="ORF">CAC42_3833</name>
</gene>
<protein>
    <recommendedName>
        <fullName evidence="5">NAD(P)-binding protein</fullName>
    </recommendedName>
</protein>
<dbReference type="PRINTS" id="PR00081">
    <property type="entry name" value="GDHRDH"/>
</dbReference>
<keyword evidence="2" id="KW-0175">Coiled coil</keyword>
<feature type="coiled-coil region" evidence="2">
    <location>
        <begin position="33"/>
        <end position="60"/>
    </location>
</feature>
<dbReference type="AlphaFoldDB" id="A0A2K1QHB8"/>
<comment type="similarity">
    <text evidence="1">Belongs to the short-chain dehydrogenases/reductases (SDR) family.</text>
</comment>
<dbReference type="InParanoid" id="A0A2K1QHB8"/>
<accession>A0A2K1QHB8</accession>
<dbReference type="InterPro" id="IPR002347">
    <property type="entry name" value="SDR_fam"/>
</dbReference>
<sequence length="273" mass="28760">MSSKSIVLITGGNTGLGYETVKQLLQSSKTYHILLGSRKVAKAEEAIASLEKEVPQTSSTIEAVQVDVEEDGSIQQAFEAVKAKHDRVDVLINNAGAGFDTEIKSGALSAREGWNKAWNVNVTGTHIMTETFAPLLLASGSPRLLFIASGTSTLSGISTAIEGGGGGINQTIPPKGWPKPVAGMSFTSYQSSKTGMNMMMLNWHRTFKADGVKVFAVSPGFLATGLGGFGVEKLKAMGAMDVSEGGKMVVSTVEGARDEHAGKVVRRDGVQPW</sequence>
<dbReference type="PANTHER" id="PTHR43544">
    <property type="entry name" value="SHORT-CHAIN DEHYDROGENASE/REDUCTASE"/>
    <property type="match status" value="1"/>
</dbReference>
<name>A0A2K1QHB8_9PEZI</name>
<dbReference type="Proteomes" id="UP000243797">
    <property type="component" value="Unassembled WGS sequence"/>
</dbReference>
<evidence type="ECO:0008006" key="5">
    <source>
        <dbReference type="Google" id="ProtNLM"/>
    </source>
</evidence>
<organism evidence="3 4">
    <name type="scientific">Sphaceloma murrayae</name>
    <dbReference type="NCBI Taxonomy" id="2082308"/>
    <lineage>
        <taxon>Eukaryota</taxon>
        <taxon>Fungi</taxon>
        <taxon>Dikarya</taxon>
        <taxon>Ascomycota</taxon>
        <taxon>Pezizomycotina</taxon>
        <taxon>Dothideomycetes</taxon>
        <taxon>Dothideomycetidae</taxon>
        <taxon>Myriangiales</taxon>
        <taxon>Elsinoaceae</taxon>
        <taxon>Sphaceloma</taxon>
    </lineage>
</organism>
<evidence type="ECO:0000313" key="3">
    <source>
        <dbReference type="EMBL" id="PNS14547.1"/>
    </source>
</evidence>
<dbReference type="InterPro" id="IPR051468">
    <property type="entry name" value="Fungal_SecMetab_SDRs"/>
</dbReference>
<dbReference type="OrthoDB" id="1933717at2759"/>
<dbReference type="GO" id="GO:0016491">
    <property type="term" value="F:oxidoreductase activity"/>
    <property type="evidence" value="ECO:0007669"/>
    <property type="project" value="TreeGrafter"/>
</dbReference>
<proteinExistence type="inferred from homology"/>
<dbReference type="GO" id="GO:0019748">
    <property type="term" value="P:secondary metabolic process"/>
    <property type="evidence" value="ECO:0007669"/>
    <property type="project" value="TreeGrafter"/>
</dbReference>
<evidence type="ECO:0000256" key="1">
    <source>
        <dbReference type="ARBA" id="ARBA00006484"/>
    </source>
</evidence>
<reference evidence="3 4" key="1">
    <citation type="submission" date="2017-06" db="EMBL/GenBank/DDBJ databases">
        <title>Draft genome sequence of a variant of Elsinoe murrayae.</title>
        <authorList>
            <person name="Cheng Q."/>
        </authorList>
    </citation>
    <scope>NUCLEOTIDE SEQUENCE [LARGE SCALE GENOMIC DNA]</scope>
    <source>
        <strain evidence="3 4">CQ-2017a</strain>
    </source>
</reference>